<feature type="domain" description="N-acetyltransferase" evidence="1">
    <location>
        <begin position="1"/>
        <end position="136"/>
    </location>
</feature>
<dbReference type="AlphaFoldDB" id="A0A812EXS9"/>
<comment type="caution">
    <text evidence="2">The sequence shown here is derived from an EMBL/GenBank/DDBJ whole genome shotgun (WGS) entry which is preliminary data.</text>
</comment>
<organism evidence="2 3">
    <name type="scientific">Candidatus Nitrosotenuis uzonensis</name>
    <dbReference type="NCBI Taxonomy" id="1407055"/>
    <lineage>
        <taxon>Archaea</taxon>
        <taxon>Nitrososphaerota</taxon>
        <taxon>Candidatus Nitrosotenuis</taxon>
    </lineage>
</organism>
<dbReference type="PROSITE" id="PS51186">
    <property type="entry name" value="GNAT"/>
    <property type="match status" value="1"/>
</dbReference>
<evidence type="ECO:0000313" key="2">
    <source>
        <dbReference type="EMBL" id="CAE6489659.1"/>
    </source>
</evidence>
<evidence type="ECO:0000259" key="1">
    <source>
        <dbReference type="PROSITE" id="PS51186"/>
    </source>
</evidence>
<name>A0A812EXS9_9ARCH</name>
<keyword evidence="2" id="KW-0808">Transferase</keyword>
<dbReference type="Gene3D" id="3.40.630.30">
    <property type="match status" value="1"/>
</dbReference>
<dbReference type="InterPro" id="IPR039143">
    <property type="entry name" value="GNPNAT1-like"/>
</dbReference>
<evidence type="ECO:0000313" key="3">
    <source>
        <dbReference type="Proteomes" id="UP000655759"/>
    </source>
</evidence>
<dbReference type="EMBL" id="CAJNAQ010000002">
    <property type="protein sequence ID" value="CAE6489659.1"/>
    <property type="molecule type" value="Genomic_DNA"/>
</dbReference>
<dbReference type="PANTHER" id="PTHR13355:SF15">
    <property type="entry name" value="GCN5-RELATED N-ACETYLTRANSFERASE 3, CHLOROPLASTIC"/>
    <property type="match status" value="1"/>
</dbReference>
<protein>
    <submittedName>
        <fullName evidence="2">GCN5-related N-acetyltransferase</fullName>
    </submittedName>
</protein>
<dbReference type="GO" id="GO:0008080">
    <property type="term" value="F:N-acetyltransferase activity"/>
    <property type="evidence" value="ECO:0007669"/>
    <property type="project" value="TreeGrafter"/>
</dbReference>
<dbReference type="SUPFAM" id="SSF55729">
    <property type="entry name" value="Acyl-CoA N-acyltransferases (Nat)"/>
    <property type="match status" value="1"/>
</dbReference>
<dbReference type="CDD" id="cd04301">
    <property type="entry name" value="NAT_SF"/>
    <property type="match status" value="1"/>
</dbReference>
<reference evidence="2" key="1">
    <citation type="submission" date="2021-02" db="EMBL/GenBank/DDBJ databases">
        <authorList>
            <person name="Han P."/>
        </authorList>
    </citation>
    <scope>NUCLEOTIDE SEQUENCE</scope>
    <source>
        <strain evidence="2">Candidatus Nitrosotenuis uzonensis 5A</strain>
    </source>
</reference>
<dbReference type="Proteomes" id="UP000655759">
    <property type="component" value="Unassembled WGS sequence"/>
</dbReference>
<gene>
    <name evidence="2" type="ORF">NUZ5A_20649</name>
</gene>
<proteinExistence type="predicted"/>
<accession>A0A812EXS9</accession>
<sequence>MDAILELLVELGRPAPANKSEKIRFENMIVAYISNKDKMLLVARQNSKIVGLVSIVLMDRLNQVGKEMYIPELIVSSKYRRRGVGRKLVNQCVKIAKSNNCFRIRLESGYARASSHKFYKKLGFEDYAFTFKKILG</sequence>
<dbReference type="InterPro" id="IPR016181">
    <property type="entry name" value="Acyl_CoA_acyltransferase"/>
</dbReference>
<dbReference type="InterPro" id="IPR000182">
    <property type="entry name" value="GNAT_dom"/>
</dbReference>
<dbReference type="Pfam" id="PF00583">
    <property type="entry name" value="Acetyltransf_1"/>
    <property type="match status" value="1"/>
</dbReference>
<dbReference type="PANTHER" id="PTHR13355">
    <property type="entry name" value="GLUCOSAMINE 6-PHOSPHATE N-ACETYLTRANSFERASE"/>
    <property type="match status" value="1"/>
</dbReference>